<feature type="region of interest" description="Disordered" evidence="6">
    <location>
        <begin position="111"/>
        <end position="134"/>
    </location>
</feature>
<dbReference type="AlphaFoldDB" id="A0A061BG97"/>
<dbReference type="InterPro" id="IPR041367">
    <property type="entry name" value="Znf-CCCH_4"/>
</dbReference>
<dbReference type="PANTHER" id="PTHR11224:SF10">
    <property type="entry name" value="IP09428P-RELATED"/>
    <property type="match status" value="1"/>
</dbReference>
<keyword evidence="1 5" id="KW-0479">Metal-binding</keyword>
<keyword evidence="4 5" id="KW-0862">Zinc</keyword>
<dbReference type="InterPro" id="IPR036855">
    <property type="entry name" value="Znf_CCCH_sf"/>
</dbReference>
<feature type="zinc finger region" description="C3H1-type" evidence="5">
    <location>
        <begin position="27"/>
        <end position="54"/>
    </location>
</feature>
<evidence type="ECO:0000313" key="8">
    <source>
        <dbReference type="EMBL" id="CDR46916.1"/>
    </source>
</evidence>
<dbReference type="InterPro" id="IPR045072">
    <property type="entry name" value="MKRN-like"/>
</dbReference>
<organism evidence="8">
    <name type="scientific">Cyberlindnera fabianii</name>
    <name type="common">Yeast</name>
    <name type="synonym">Hansenula fabianii</name>
    <dbReference type="NCBI Taxonomy" id="36022"/>
    <lineage>
        <taxon>Eukaryota</taxon>
        <taxon>Fungi</taxon>
        <taxon>Dikarya</taxon>
        <taxon>Ascomycota</taxon>
        <taxon>Saccharomycotina</taxon>
        <taxon>Saccharomycetes</taxon>
        <taxon>Phaffomycetales</taxon>
        <taxon>Phaffomycetaceae</taxon>
        <taxon>Cyberlindnera</taxon>
    </lineage>
</organism>
<dbReference type="EMBL" id="LK052911">
    <property type="protein sequence ID" value="CDR46916.1"/>
    <property type="molecule type" value="Genomic_DNA"/>
</dbReference>
<reference evidence="8" key="1">
    <citation type="journal article" date="2014" name="Genome Announc.">
        <title>Genome sequence of the yeast Cyberlindnera fabianii (Hansenula fabianii).</title>
        <authorList>
            <person name="Freel K.C."/>
            <person name="Sarilar V."/>
            <person name="Neuveglise C."/>
            <person name="Devillers H."/>
            <person name="Friedrich A."/>
            <person name="Schacherer J."/>
        </authorList>
    </citation>
    <scope>NUCLEOTIDE SEQUENCE</scope>
    <source>
        <strain evidence="8">YJS4271</strain>
    </source>
</reference>
<dbReference type="Pfam" id="PF18044">
    <property type="entry name" value="zf-CCCH_4"/>
    <property type="match status" value="1"/>
</dbReference>
<name>A0A061BG97_CYBFA</name>
<protein>
    <submittedName>
        <fullName evidence="8">CYFA0S26e01398g1_1</fullName>
    </submittedName>
</protein>
<feature type="compositionally biased region" description="Low complexity" evidence="6">
    <location>
        <begin position="1"/>
        <end position="16"/>
    </location>
</feature>
<sequence>MANRTRSSFSKSQRSSGDVSKSPPSKNLAHVPCKFFKQGACQAGNACPFSHQLDTNSETAPCKYFQKGNCKFGAKCALAHILPDGRRVNPKTLAQVYQNHNVATGSVIHNTNANTNGNGHSQAHEPLAQTNGTNGKTDSTTLHSSTMPMRILNNSGVGSAQNGFFTTRTLSFAESPTVPILSPPSSFNATLVTNSDTPPSGFTTSRLTSSSHAGSLPLPIAGSGFMESSSVSPTNPRTYSTSEQPGTFSPSIWSSTSTTATAAAAAAASTTSTIPHDSKSLYYRSMSHSAVVRPTYQNSSAFESAIMDDDDDDDDEEEMFEDFVPSSLSDLLTPQELQRRGSRSSMSRPSVSFAQLKENVVWEGPPVGAEEGEEDDDEEEDTQFKMDEDQEFLGRTSVAVDIGSLKIS</sequence>
<feature type="compositionally biased region" description="Acidic residues" evidence="6">
    <location>
        <begin position="370"/>
        <end position="381"/>
    </location>
</feature>
<keyword evidence="2" id="KW-0677">Repeat</keyword>
<dbReference type="PANTHER" id="PTHR11224">
    <property type="entry name" value="MAKORIN-RELATED"/>
    <property type="match status" value="1"/>
</dbReference>
<evidence type="ECO:0000256" key="1">
    <source>
        <dbReference type="ARBA" id="ARBA00022723"/>
    </source>
</evidence>
<feature type="domain" description="C3H1-type" evidence="7">
    <location>
        <begin position="56"/>
        <end position="83"/>
    </location>
</feature>
<feature type="region of interest" description="Disordered" evidence="6">
    <location>
        <begin position="192"/>
        <end position="253"/>
    </location>
</feature>
<accession>A0A061BG97</accession>
<dbReference type="SUPFAM" id="SSF90229">
    <property type="entry name" value="CCCH zinc finger"/>
    <property type="match status" value="2"/>
</dbReference>
<keyword evidence="3 5" id="KW-0863">Zinc-finger</keyword>
<dbReference type="GO" id="GO:0000209">
    <property type="term" value="P:protein polyubiquitination"/>
    <property type="evidence" value="ECO:0007669"/>
    <property type="project" value="InterPro"/>
</dbReference>
<gene>
    <name evidence="8" type="ORF">CYFA0S_26e01398g</name>
</gene>
<dbReference type="PhylomeDB" id="A0A061BG97"/>
<feature type="compositionally biased region" description="Polar residues" evidence="6">
    <location>
        <begin position="226"/>
        <end position="253"/>
    </location>
</feature>
<dbReference type="Pfam" id="PF00642">
    <property type="entry name" value="zf-CCCH"/>
    <property type="match status" value="1"/>
</dbReference>
<evidence type="ECO:0000256" key="2">
    <source>
        <dbReference type="ARBA" id="ARBA00022737"/>
    </source>
</evidence>
<feature type="domain" description="C3H1-type" evidence="7">
    <location>
        <begin position="27"/>
        <end position="54"/>
    </location>
</feature>
<dbReference type="PROSITE" id="PS50103">
    <property type="entry name" value="ZF_C3H1"/>
    <property type="match status" value="2"/>
</dbReference>
<evidence type="ECO:0000256" key="4">
    <source>
        <dbReference type="ARBA" id="ARBA00022833"/>
    </source>
</evidence>
<dbReference type="OrthoDB" id="411372at2759"/>
<feature type="compositionally biased region" description="Low complexity" evidence="6">
    <location>
        <begin position="111"/>
        <end position="120"/>
    </location>
</feature>
<feature type="region of interest" description="Disordered" evidence="6">
    <location>
        <begin position="357"/>
        <end position="386"/>
    </location>
</feature>
<proteinExistence type="predicted"/>
<evidence type="ECO:0000259" key="7">
    <source>
        <dbReference type="PROSITE" id="PS50103"/>
    </source>
</evidence>
<dbReference type="InterPro" id="IPR000571">
    <property type="entry name" value="Znf_CCCH"/>
</dbReference>
<dbReference type="Gene3D" id="4.10.1000.10">
    <property type="entry name" value="Zinc finger, CCCH-type"/>
    <property type="match status" value="1"/>
</dbReference>
<dbReference type="SMART" id="SM00356">
    <property type="entry name" value="ZnF_C3H1"/>
    <property type="match status" value="2"/>
</dbReference>
<dbReference type="GO" id="GO:0008270">
    <property type="term" value="F:zinc ion binding"/>
    <property type="evidence" value="ECO:0007669"/>
    <property type="project" value="UniProtKB-KW"/>
</dbReference>
<evidence type="ECO:0000256" key="3">
    <source>
        <dbReference type="ARBA" id="ARBA00022771"/>
    </source>
</evidence>
<evidence type="ECO:0000256" key="5">
    <source>
        <dbReference type="PROSITE-ProRule" id="PRU00723"/>
    </source>
</evidence>
<dbReference type="Gene3D" id="1.20.120.1350">
    <property type="entry name" value="Pneumovirus matrix protein 2 (M2), zinc-binding domain"/>
    <property type="match status" value="1"/>
</dbReference>
<feature type="compositionally biased region" description="Polar residues" evidence="6">
    <location>
        <begin position="192"/>
        <end position="213"/>
    </location>
</feature>
<feature type="zinc finger region" description="C3H1-type" evidence="5">
    <location>
        <begin position="56"/>
        <end position="83"/>
    </location>
</feature>
<dbReference type="VEuPathDB" id="FungiDB:BON22_4323"/>
<dbReference type="GO" id="GO:0061630">
    <property type="term" value="F:ubiquitin protein ligase activity"/>
    <property type="evidence" value="ECO:0007669"/>
    <property type="project" value="InterPro"/>
</dbReference>
<feature type="region of interest" description="Disordered" evidence="6">
    <location>
        <begin position="1"/>
        <end position="26"/>
    </location>
</feature>
<evidence type="ECO:0000256" key="6">
    <source>
        <dbReference type="SAM" id="MobiDB-lite"/>
    </source>
</evidence>